<sequence length="289" mass="33960">MSFPESLVEHPFARINVSPDAQEVIDAMKKVHGFNEAVHEIICNTKAYMEMVEEQQTLAPKTKEEHQKELEAVNKKGKPWIGKYLRCFTAEYLEHGKNELRTWSFPKIVWEHFQQMVRTLYPDTGCPEPDICFNKYGITLFDTWDTWAAACPNVPPFLRVFNQLPAYADFAFQEMEIRKMDKDQRYLQLIYQVWCGPRLCGTMQSDGTCHHAGQMHQFTKKPRGWMNGRGWTSGNAYQIGHETSVDLGEQHWVAIFDMEDGTLVKKRDYDWTEFYDDWSNGYPQIYYHD</sequence>
<keyword evidence="2" id="KW-1185">Reference proteome</keyword>
<dbReference type="VEuPathDB" id="FungiDB:JI435_134940"/>
<evidence type="ECO:0000313" key="2">
    <source>
        <dbReference type="Proteomes" id="UP000663193"/>
    </source>
</evidence>
<reference evidence="2" key="1">
    <citation type="journal article" date="2021" name="BMC Genomics">
        <title>Chromosome-level genome assembly and manually-curated proteome of model necrotroph Parastagonospora nodorum Sn15 reveals a genome-wide trove of candidate effector homologs, and redundancy of virulence-related functions within an accessory chromosome.</title>
        <authorList>
            <person name="Bertazzoni S."/>
            <person name="Jones D.A.B."/>
            <person name="Phan H.T."/>
            <person name="Tan K.-C."/>
            <person name="Hane J.K."/>
        </authorList>
    </citation>
    <scope>NUCLEOTIDE SEQUENCE [LARGE SCALE GENOMIC DNA]</scope>
    <source>
        <strain evidence="2">SN15 / ATCC MYA-4574 / FGSC 10173)</strain>
    </source>
</reference>
<accession>A0A7U2IB75</accession>
<name>A0A7U2IB75_PHANO</name>
<evidence type="ECO:0000313" key="1">
    <source>
        <dbReference type="EMBL" id="QRD06591.1"/>
    </source>
</evidence>
<dbReference type="EMBL" id="CP069043">
    <property type="protein sequence ID" value="QRD06591.1"/>
    <property type="molecule type" value="Genomic_DNA"/>
</dbReference>
<dbReference type="AlphaFoldDB" id="A0A7U2IB75"/>
<dbReference type="RefSeq" id="XP_001803703.1">
    <property type="nucleotide sequence ID" value="XM_001803651.1"/>
</dbReference>
<dbReference type="Proteomes" id="UP000663193">
    <property type="component" value="Chromosome 21"/>
</dbReference>
<organism evidence="1 2">
    <name type="scientific">Phaeosphaeria nodorum (strain SN15 / ATCC MYA-4574 / FGSC 10173)</name>
    <name type="common">Glume blotch fungus</name>
    <name type="synonym">Parastagonospora nodorum</name>
    <dbReference type="NCBI Taxonomy" id="321614"/>
    <lineage>
        <taxon>Eukaryota</taxon>
        <taxon>Fungi</taxon>
        <taxon>Dikarya</taxon>
        <taxon>Ascomycota</taxon>
        <taxon>Pezizomycotina</taxon>
        <taxon>Dothideomycetes</taxon>
        <taxon>Pleosporomycetidae</taxon>
        <taxon>Pleosporales</taxon>
        <taxon>Pleosporineae</taxon>
        <taxon>Phaeosphaeriaceae</taxon>
        <taxon>Parastagonospora</taxon>
    </lineage>
</organism>
<proteinExistence type="predicted"/>
<gene>
    <name evidence="1" type="ORF">JI435_134940</name>
</gene>
<dbReference type="KEGG" id="pno:SNOG_13494"/>
<protein>
    <submittedName>
        <fullName evidence="1">Uncharacterized protein</fullName>
    </submittedName>
</protein>